<dbReference type="Gene3D" id="3.90.20.10">
    <property type="match status" value="1"/>
</dbReference>
<organism evidence="2 3">
    <name type="scientific">candidate division KSB3 bacterium</name>
    <dbReference type="NCBI Taxonomy" id="2044937"/>
    <lineage>
        <taxon>Bacteria</taxon>
        <taxon>candidate division KSB3</taxon>
    </lineage>
</organism>
<name>A0A2G6E0C3_9BACT</name>
<accession>A0A2G6E0C3</accession>
<feature type="transmembrane region" description="Helical" evidence="1">
    <location>
        <begin position="83"/>
        <end position="104"/>
    </location>
</feature>
<keyword evidence="1" id="KW-1133">Transmembrane helix</keyword>
<protein>
    <submittedName>
        <fullName evidence="2">Uncharacterized protein</fullName>
    </submittedName>
</protein>
<keyword evidence="1" id="KW-0472">Membrane</keyword>
<dbReference type="Proteomes" id="UP000229740">
    <property type="component" value="Unassembled WGS sequence"/>
</dbReference>
<dbReference type="AlphaFoldDB" id="A0A2G6E0C3"/>
<dbReference type="EMBL" id="PDPS01000071">
    <property type="protein sequence ID" value="PID55549.1"/>
    <property type="molecule type" value="Genomic_DNA"/>
</dbReference>
<evidence type="ECO:0000256" key="1">
    <source>
        <dbReference type="SAM" id="Phobius"/>
    </source>
</evidence>
<gene>
    <name evidence="2" type="ORF">CSB45_15450</name>
</gene>
<evidence type="ECO:0000313" key="2">
    <source>
        <dbReference type="EMBL" id="PID55549.1"/>
    </source>
</evidence>
<reference evidence="2 3" key="1">
    <citation type="submission" date="2017-10" db="EMBL/GenBank/DDBJ databases">
        <title>Novel microbial diversity and functional potential in the marine mammal oral microbiome.</title>
        <authorList>
            <person name="Dudek N.K."/>
            <person name="Sun C.L."/>
            <person name="Burstein D."/>
            <person name="Kantor R.S."/>
            <person name="Aliaga Goltsman D.S."/>
            <person name="Bik E.M."/>
            <person name="Thomas B.C."/>
            <person name="Banfield J.F."/>
            <person name="Relman D.A."/>
        </authorList>
    </citation>
    <scope>NUCLEOTIDE SEQUENCE [LARGE SCALE GENOMIC DNA]</scope>
    <source>
        <strain evidence="2">DOLZORAL124_49_17</strain>
    </source>
</reference>
<proteinExistence type="predicted"/>
<sequence>MRKVSIIVVLAYVLVFPCVSGAVEIAPRISDREIVESLTELKQQQKALNQRMTDMIHSIDKRFDAIDKRFEAMDRRFESMMEWMLTLFGVVISLIFGLLGYMIWDRRAALKPIREKIADLEDNSRQVTRQLEIDNPSGALLERLVAAFRELAKTDKKVADILRAFSLL</sequence>
<keyword evidence="1" id="KW-0812">Transmembrane</keyword>
<evidence type="ECO:0000313" key="3">
    <source>
        <dbReference type="Proteomes" id="UP000229740"/>
    </source>
</evidence>
<comment type="caution">
    <text evidence="2">The sequence shown here is derived from an EMBL/GenBank/DDBJ whole genome shotgun (WGS) entry which is preliminary data.</text>
</comment>